<sequence length="235" mass="27051">MVTRRNYDYRTRVKIKIHISGCILISDREKSAWRSFLRAAGCTDVTPWSQEESEQALANNKKTYDGKCRILSIIAENFTHSELEANLGIGRHLISESRKRGRKNGYGAPPPEKQIFTRLKFKAEMLNQVERFFSDKAIINMSSYKGDTSTGLPILYLQDYKKALWERFHEQYPNGIKRTSFMTRLQGDRYVYKDNLGGLCSECNECGYEVFGDIRILISAHIGDENPKKKLSSDT</sequence>
<protein>
    <submittedName>
        <fullName evidence="1">Uncharacterized protein</fullName>
    </submittedName>
</protein>
<comment type="caution">
    <text evidence="1">The sequence shown here is derived from an EMBL/GenBank/DDBJ whole genome shotgun (WGS) entry which is preliminary data.</text>
</comment>
<organism evidence="1 2">
    <name type="scientific">Diversispora epigaea</name>
    <dbReference type="NCBI Taxonomy" id="1348612"/>
    <lineage>
        <taxon>Eukaryota</taxon>
        <taxon>Fungi</taxon>
        <taxon>Fungi incertae sedis</taxon>
        <taxon>Mucoromycota</taxon>
        <taxon>Glomeromycotina</taxon>
        <taxon>Glomeromycetes</taxon>
        <taxon>Diversisporales</taxon>
        <taxon>Diversisporaceae</taxon>
        <taxon>Diversispora</taxon>
    </lineage>
</organism>
<dbReference type="AlphaFoldDB" id="A0A397G4K0"/>
<accession>A0A397G4K0</accession>
<dbReference type="Proteomes" id="UP000266861">
    <property type="component" value="Unassembled WGS sequence"/>
</dbReference>
<name>A0A397G4K0_9GLOM</name>
<dbReference type="STRING" id="1348612.A0A397G4K0"/>
<dbReference type="EMBL" id="PQFF01000533">
    <property type="protein sequence ID" value="RHZ45905.1"/>
    <property type="molecule type" value="Genomic_DNA"/>
</dbReference>
<gene>
    <name evidence="1" type="ORF">Glove_642g13</name>
</gene>
<keyword evidence="2" id="KW-1185">Reference proteome</keyword>
<dbReference type="OrthoDB" id="2429297at2759"/>
<proteinExistence type="predicted"/>
<reference evidence="1 2" key="1">
    <citation type="submission" date="2018-08" db="EMBL/GenBank/DDBJ databases">
        <title>Genome and evolution of the arbuscular mycorrhizal fungus Diversispora epigaea (formerly Glomus versiforme) and its bacterial endosymbionts.</title>
        <authorList>
            <person name="Sun X."/>
            <person name="Fei Z."/>
            <person name="Harrison M."/>
        </authorList>
    </citation>
    <scope>NUCLEOTIDE SEQUENCE [LARGE SCALE GENOMIC DNA]</scope>
    <source>
        <strain evidence="1 2">IT104</strain>
    </source>
</reference>
<evidence type="ECO:0000313" key="2">
    <source>
        <dbReference type="Proteomes" id="UP000266861"/>
    </source>
</evidence>
<evidence type="ECO:0000313" key="1">
    <source>
        <dbReference type="EMBL" id="RHZ45905.1"/>
    </source>
</evidence>